<keyword evidence="3" id="KW-1185">Reference proteome</keyword>
<dbReference type="EMBL" id="FMYL01000001">
    <property type="protein sequence ID" value="SDB82241.1"/>
    <property type="molecule type" value="Genomic_DNA"/>
</dbReference>
<organism evidence="2 3">
    <name type="scientific">Acinetobacter boissieri</name>
    <dbReference type="NCBI Taxonomy" id="1219383"/>
    <lineage>
        <taxon>Bacteria</taxon>
        <taxon>Pseudomonadati</taxon>
        <taxon>Pseudomonadota</taxon>
        <taxon>Gammaproteobacteria</taxon>
        <taxon>Moraxellales</taxon>
        <taxon>Moraxellaceae</taxon>
        <taxon>Acinetobacter</taxon>
    </lineage>
</organism>
<evidence type="ECO:0000313" key="2">
    <source>
        <dbReference type="EMBL" id="SDB82241.1"/>
    </source>
</evidence>
<evidence type="ECO:0008006" key="4">
    <source>
        <dbReference type="Google" id="ProtNLM"/>
    </source>
</evidence>
<evidence type="ECO:0000256" key="1">
    <source>
        <dbReference type="SAM" id="SignalP"/>
    </source>
</evidence>
<dbReference type="RefSeq" id="WP_092746551.1">
    <property type="nucleotide sequence ID" value="NZ_FMYL01000001.1"/>
</dbReference>
<feature type="signal peptide" evidence="1">
    <location>
        <begin position="1"/>
        <end position="25"/>
    </location>
</feature>
<dbReference type="AlphaFoldDB" id="A0A1G6GJR2"/>
<dbReference type="NCBIfam" id="NF047637">
    <property type="entry name" value="lipo_CC0125"/>
    <property type="match status" value="1"/>
</dbReference>
<protein>
    <recommendedName>
        <fullName evidence="4">DUF4136 domain-containing protein</fullName>
    </recommendedName>
</protein>
<reference evidence="3" key="1">
    <citation type="submission" date="2016-09" db="EMBL/GenBank/DDBJ databases">
        <authorList>
            <person name="Varghese N."/>
            <person name="Submissions S."/>
        </authorList>
    </citation>
    <scope>NUCLEOTIDE SEQUENCE [LARGE SCALE GENOMIC DNA]</scope>
    <source>
        <strain evidence="3">ANC 4422</strain>
    </source>
</reference>
<name>A0A1G6GJR2_9GAMM</name>
<dbReference type="OrthoDB" id="6712352at2"/>
<dbReference type="PROSITE" id="PS51257">
    <property type="entry name" value="PROKAR_LIPOPROTEIN"/>
    <property type="match status" value="1"/>
</dbReference>
<sequence>MNTKKYLSSGICALLLITASGCSTLQPQTFNQLGKFSTYQLNEQTFRVSVKTSPNMSYGTTQEITLVKAAQTAIQHGFTYFKILNDPSSNNQPPRQAIVYTAPPPMFRPYGFYGPRSAFWNSPWDDSTQVVNIEPNEVAYSITCYKNTQSAPNDAFNATLILKSLGAKYGVAENGDILKPEPQKIS</sequence>
<dbReference type="STRING" id="1219383.SAMN05421733_101291"/>
<feature type="chain" id="PRO_5017426224" description="DUF4136 domain-containing protein" evidence="1">
    <location>
        <begin position="26"/>
        <end position="186"/>
    </location>
</feature>
<keyword evidence="1" id="KW-0732">Signal</keyword>
<proteinExistence type="predicted"/>
<gene>
    <name evidence="2" type="ORF">SAMN05421733_101291</name>
</gene>
<accession>A0A1G6GJR2</accession>
<dbReference type="Proteomes" id="UP000242501">
    <property type="component" value="Unassembled WGS sequence"/>
</dbReference>
<evidence type="ECO:0000313" key="3">
    <source>
        <dbReference type="Proteomes" id="UP000242501"/>
    </source>
</evidence>